<feature type="compositionally biased region" description="Pro residues" evidence="1">
    <location>
        <begin position="578"/>
        <end position="600"/>
    </location>
</feature>
<feature type="region of interest" description="Disordered" evidence="1">
    <location>
        <begin position="567"/>
        <end position="617"/>
    </location>
</feature>
<comment type="caution">
    <text evidence="2">The sequence shown here is derived from an EMBL/GenBank/DDBJ whole genome shotgun (WGS) entry which is preliminary data.</text>
</comment>
<dbReference type="EMBL" id="CAJNJA010014620">
    <property type="protein sequence ID" value="CAE7346389.1"/>
    <property type="molecule type" value="Genomic_DNA"/>
</dbReference>
<feature type="region of interest" description="Disordered" evidence="1">
    <location>
        <begin position="109"/>
        <end position="139"/>
    </location>
</feature>
<feature type="compositionally biased region" description="Basic and acidic residues" evidence="1">
    <location>
        <begin position="123"/>
        <end position="136"/>
    </location>
</feature>
<accession>A0A812PST5</accession>
<feature type="compositionally biased region" description="Polar residues" evidence="1">
    <location>
        <begin position="442"/>
        <end position="451"/>
    </location>
</feature>
<reference evidence="2" key="1">
    <citation type="submission" date="2021-02" db="EMBL/GenBank/DDBJ databases">
        <authorList>
            <person name="Dougan E. K."/>
            <person name="Rhodes N."/>
            <person name="Thang M."/>
            <person name="Chan C."/>
        </authorList>
    </citation>
    <scope>NUCLEOTIDE SEQUENCE</scope>
</reference>
<feature type="region of interest" description="Disordered" evidence="1">
    <location>
        <begin position="420"/>
        <end position="461"/>
    </location>
</feature>
<name>A0A812PST5_9DINO</name>
<proteinExistence type="predicted"/>
<dbReference type="OrthoDB" id="441882at2759"/>
<dbReference type="AlphaFoldDB" id="A0A812PST5"/>
<evidence type="ECO:0000313" key="2">
    <source>
        <dbReference type="EMBL" id="CAE7346389.1"/>
    </source>
</evidence>
<organism evidence="2 3">
    <name type="scientific">Symbiodinium necroappetens</name>
    <dbReference type="NCBI Taxonomy" id="1628268"/>
    <lineage>
        <taxon>Eukaryota</taxon>
        <taxon>Sar</taxon>
        <taxon>Alveolata</taxon>
        <taxon>Dinophyceae</taxon>
        <taxon>Suessiales</taxon>
        <taxon>Symbiodiniaceae</taxon>
        <taxon>Symbiodinium</taxon>
    </lineage>
</organism>
<keyword evidence="3" id="KW-1185">Reference proteome</keyword>
<feature type="non-terminal residue" evidence="2">
    <location>
        <position position="721"/>
    </location>
</feature>
<feature type="region of interest" description="Disordered" evidence="1">
    <location>
        <begin position="52"/>
        <end position="80"/>
    </location>
</feature>
<evidence type="ECO:0000313" key="3">
    <source>
        <dbReference type="Proteomes" id="UP000601435"/>
    </source>
</evidence>
<protein>
    <submittedName>
        <fullName evidence="2">Uncharacterized protein</fullName>
    </submittedName>
</protein>
<feature type="compositionally biased region" description="Basic and acidic residues" evidence="1">
    <location>
        <begin position="420"/>
        <end position="441"/>
    </location>
</feature>
<dbReference type="Proteomes" id="UP000601435">
    <property type="component" value="Unassembled WGS sequence"/>
</dbReference>
<sequence>VLPSTAGRDVIEKLVRLGGGDVLWPQGRQSRSVVPFCRLIHLAGASKRFACSDAVDGSPKSPNIADARERTSQELDGAAPAASDELLRKQALMAVLGATPAVAVFAHEKGKPEAAEPEPAGSEPERPEPHPPEEGIRPIPACAGEFQAALPSAAVGGSLPSEIRFLHLSVLQEVTDSHGEAPALILAVMKLLGEEEIWQRFTALDAFCDGLLSQWEPPWVSEELEGEDRRAARQMSLERLEREEESRVQDWAMALDGFLSFVANLAVAARVQHAFEAEVCAPQAVAAGEGCKGTDAASSGASPVSVAVPVVVVPEVLTDWHLEGSETPSVVVFVLAVGSRLGEQIFTEPAACPSPWRRAPRCALRAHGAGWEHLFVGHCGHSGPTYCAYLAKVADSFAFLCIAFARDFGLWQVLVVERSAEPPDPSGKEERVSSSETEGSKKPSSSSTAHTETNEDKPDLGWKEALMAAQSSLASSHAMLLQLIECSAQAIPGTTSKRPAVCVSPNHARNPVPHNGWFVKQKARPLARLEVPKAHPALPSLFSALPDAAEGVWPASLPIPPAVSLAPPAPIRCQQTLPQPPPPPPLPPPPPPAPPRPPQPEATSALPVAQPTAPHVPKTPALSAFELLRWTFPTRAYQVDDADEELVKEKGSGFSTDMSSDEAVSMALPHGAAIATENMTADVATTPELRPAPTIGVGRVARALHAHLTRVIGVCVNFCLK</sequence>
<feature type="compositionally biased region" description="Basic and acidic residues" evidence="1">
    <location>
        <begin position="452"/>
        <end position="461"/>
    </location>
</feature>
<evidence type="ECO:0000256" key="1">
    <source>
        <dbReference type="SAM" id="MobiDB-lite"/>
    </source>
</evidence>
<gene>
    <name evidence="2" type="ORF">SNEC2469_LOCUS8973</name>
</gene>